<dbReference type="AlphaFoldDB" id="A0A8H7QB29"/>
<keyword evidence="3" id="KW-0326">Glycosidase</keyword>
<dbReference type="InterPro" id="IPR013780">
    <property type="entry name" value="Glyco_hydro_b"/>
</dbReference>
<protein>
    <submittedName>
        <fullName evidence="7">Uncharacterized protein</fullName>
    </submittedName>
</protein>
<evidence type="ECO:0000313" key="8">
    <source>
        <dbReference type="Proteomes" id="UP000612746"/>
    </source>
</evidence>
<dbReference type="PANTHER" id="PTHR31308:SF5">
    <property type="entry name" value="ERGOSTERYL-BETA-GLUCOSIDASE"/>
    <property type="match status" value="1"/>
</dbReference>
<organism evidence="7 8">
    <name type="scientific">Umbelopsis vinacea</name>
    <dbReference type="NCBI Taxonomy" id="44442"/>
    <lineage>
        <taxon>Eukaryota</taxon>
        <taxon>Fungi</taxon>
        <taxon>Fungi incertae sedis</taxon>
        <taxon>Mucoromycota</taxon>
        <taxon>Mucoromycotina</taxon>
        <taxon>Umbelopsidomycetes</taxon>
        <taxon>Umbelopsidales</taxon>
        <taxon>Umbelopsidaceae</taxon>
        <taxon>Umbelopsis</taxon>
    </lineage>
</organism>
<evidence type="ECO:0000256" key="3">
    <source>
        <dbReference type="ARBA" id="ARBA00023295"/>
    </source>
</evidence>
<dbReference type="InterPro" id="IPR041036">
    <property type="entry name" value="GH5_C"/>
</dbReference>
<dbReference type="InterPro" id="IPR001547">
    <property type="entry name" value="Glyco_hydro_5"/>
</dbReference>
<dbReference type="GO" id="GO:0000272">
    <property type="term" value="P:polysaccharide catabolic process"/>
    <property type="evidence" value="ECO:0007669"/>
    <property type="project" value="InterPro"/>
</dbReference>
<dbReference type="EMBL" id="JAEPRA010000001">
    <property type="protein sequence ID" value="KAG2189116.1"/>
    <property type="molecule type" value="Genomic_DNA"/>
</dbReference>
<dbReference type="Pfam" id="PF00150">
    <property type="entry name" value="Cellulase"/>
    <property type="match status" value="1"/>
</dbReference>
<evidence type="ECO:0000313" key="7">
    <source>
        <dbReference type="EMBL" id="KAG2189116.1"/>
    </source>
</evidence>
<evidence type="ECO:0000259" key="5">
    <source>
        <dbReference type="Pfam" id="PF00150"/>
    </source>
</evidence>
<dbReference type="SUPFAM" id="SSF51445">
    <property type="entry name" value="(Trans)glycosidases"/>
    <property type="match status" value="1"/>
</dbReference>
<evidence type="ECO:0000256" key="2">
    <source>
        <dbReference type="ARBA" id="ARBA00022801"/>
    </source>
</evidence>
<dbReference type="InterPro" id="IPR017853">
    <property type="entry name" value="GH"/>
</dbReference>
<feature type="compositionally biased region" description="Polar residues" evidence="4">
    <location>
        <begin position="44"/>
        <end position="61"/>
    </location>
</feature>
<comment type="similarity">
    <text evidence="1">Belongs to the glycosyl hydrolase 5 (cellulase A) family.</text>
</comment>
<comment type="caution">
    <text evidence="7">The sequence shown here is derived from an EMBL/GenBank/DDBJ whole genome shotgun (WGS) entry which is preliminary data.</text>
</comment>
<feature type="domain" description="Glycoside hydrolase family 5 C-terminal" evidence="6">
    <location>
        <begin position="690"/>
        <end position="772"/>
    </location>
</feature>
<dbReference type="OrthoDB" id="9971853at2759"/>
<feature type="domain" description="Glycoside hydrolase family 5" evidence="5">
    <location>
        <begin position="143"/>
        <end position="324"/>
    </location>
</feature>
<evidence type="ECO:0000256" key="1">
    <source>
        <dbReference type="ARBA" id="ARBA00005641"/>
    </source>
</evidence>
<feature type="non-terminal residue" evidence="7">
    <location>
        <position position="1"/>
    </location>
</feature>
<feature type="compositionally biased region" description="Polar residues" evidence="4">
    <location>
        <begin position="1"/>
        <end position="11"/>
    </location>
</feature>
<dbReference type="Pfam" id="PF18564">
    <property type="entry name" value="Glyco_hydro_5_C"/>
    <property type="match status" value="1"/>
</dbReference>
<dbReference type="GO" id="GO:1904462">
    <property type="term" value="P:ergosteryl 3-beta-D-glucoside catabolic process"/>
    <property type="evidence" value="ECO:0007669"/>
    <property type="project" value="TreeGrafter"/>
</dbReference>
<sequence length="793" mass="89579">MSPPVQDSLQALSEGEQSDSSQEMMPTVDPALQLPLRPHHISPAPSNADQSSLSSYTSNEQPAKEQLGASSIPAQHWSCNVQGTDRWFRDENGRVLLMRGVNLCGASKLPTSPYAGSTHLYDEDKFWDHRNVSFVGRPFPLEEAEEHFGRLRAWGLTFVRLLVPWESLEHAGPGVYDEEYIDYLINIIELMPKYGIKCFIDPHQDAWSRFSGGSGAPGWTFELAGLDIRAFKETGAAYVHNTNAVPGDPLPMVWPTNYTKLASSTMFTLFFAGDTFAPSKTYNGESIQQFLQTHFINCFAHMAQRLSHLEAMLGFEVMNEPHPGYIGLKTLAKYDSAINLIFGDSPTALQALALGDGIPQEVDVYVKSWPIPTKRSHSRVINKSKTSAWLEGHGCIWRDHGVWGLDENNQPKLINDKYFAKHPETGEPISFYNDFYFPFVNAYAKAIQNVRQEWFCFVEPLPNEIAPKYNDEHHQDNIVFSPHWYDLNCVFYKKFEGKVTHDVQHLQKGGNVLKATYFGVKGAKKNYSGQIRNVRKGGIDNMGERPCVVGEVGIPMDLNQRRAFDTGDYTHHTNFLDAVIYALESNLVNFTLWNYNPTNDNTHGDHWNGEDFSIFSPLHDKIVTKDGNKGEEESPVGNFEIDVSKLKAIDQETAKEHGEDQTTVDHWHKGGRVLDAVIVSVLHHHSPNIRPYASKVAGTPISAAFNLDKLEYTFVFEHNGTATETEVYIPGYHYDGKAIDIRVSDGDWRYVKDQQTLYYRHHVDHKVHRIQIRALANGTDKETVKRKNAGCVM</sequence>
<dbReference type="InterPro" id="IPR018087">
    <property type="entry name" value="Glyco_hydro_5_CS"/>
</dbReference>
<name>A0A8H7QB29_9FUNG</name>
<evidence type="ECO:0000259" key="6">
    <source>
        <dbReference type="Pfam" id="PF18564"/>
    </source>
</evidence>
<keyword evidence="8" id="KW-1185">Reference proteome</keyword>
<dbReference type="Gene3D" id="3.20.20.80">
    <property type="entry name" value="Glycosidases"/>
    <property type="match status" value="2"/>
</dbReference>
<dbReference type="PANTHER" id="PTHR31308">
    <property type="match status" value="1"/>
</dbReference>
<proteinExistence type="inferred from homology"/>
<dbReference type="InterPro" id="IPR052066">
    <property type="entry name" value="Glycosphingolipid_Hydrolases"/>
</dbReference>
<dbReference type="Proteomes" id="UP000612746">
    <property type="component" value="Unassembled WGS sequence"/>
</dbReference>
<dbReference type="Gene3D" id="2.60.40.1180">
    <property type="entry name" value="Golgi alpha-mannosidase II"/>
    <property type="match status" value="1"/>
</dbReference>
<feature type="region of interest" description="Disordered" evidence="4">
    <location>
        <begin position="1"/>
        <end position="70"/>
    </location>
</feature>
<gene>
    <name evidence="7" type="ORF">INT44_004258</name>
</gene>
<dbReference type="PROSITE" id="PS00659">
    <property type="entry name" value="GLYCOSYL_HYDROL_F5"/>
    <property type="match status" value="1"/>
</dbReference>
<evidence type="ECO:0000256" key="4">
    <source>
        <dbReference type="SAM" id="MobiDB-lite"/>
    </source>
</evidence>
<dbReference type="GO" id="GO:0050295">
    <property type="term" value="F:steryl-beta-glucosidase activity"/>
    <property type="evidence" value="ECO:0007669"/>
    <property type="project" value="TreeGrafter"/>
</dbReference>
<reference evidence="7" key="1">
    <citation type="submission" date="2020-12" db="EMBL/GenBank/DDBJ databases">
        <title>Metabolic potential, ecology and presence of endohyphal bacteria is reflected in genomic diversity of Mucoromycotina.</title>
        <authorList>
            <person name="Muszewska A."/>
            <person name="Okrasinska A."/>
            <person name="Steczkiewicz K."/>
            <person name="Drgas O."/>
            <person name="Orlowska M."/>
            <person name="Perlinska-Lenart U."/>
            <person name="Aleksandrzak-Piekarczyk T."/>
            <person name="Szatraj K."/>
            <person name="Zielenkiewicz U."/>
            <person name="Pilsyk S."/>
            <person name="Malc E."/>
            <person name="Mieczkowski P."/>
            <person name="Kruszewska J.S."/>
            <person name="Biernat P."/>
            <person name="Pawlowska J."/>
        </authorList>
    </citation>
    <scope>NUCLEOTIDE SEQUENCE</scope>
    <source>
        <strain evidence="7">WA0000051536</strain>
    </source>
</reference>
<accession>A0A8H7QB29</accession>
<keyword evidence="2" id="KW-0378">Hydrolase</keyword>